<dbReference type="KEGG" id="rul:UC8_40910"/>
<proteinExistence type="predicted"/>
<accession>A0A5B9R6A8</accession>
<evidence type="ECO:0000256" key="1">
    <source>
        <dbReference type="SAM" id="MobiDB-lite"/>
    </source>
</evidence>
<reference evidence="2 3" key="1">
    <citation type="submission" date="2019-08" db="EMBL/GenBank/DDBJ databases">
        <title>Deep-cultivation of Planctomycetes and their phenomic and genomic characterization uncovers novel biology.</title>
        <authorList>
            <person name="Wiegand S."/>
            <person name="Jogler M."/>
            <person name="Boedeker C."/>
            <person name="Pinto D."/>
            <person name="Vollmers J."/>
            <person name="Rivas-Marin E."/>
            <person name="Kohn T."/>
            <person name="Peeters S.H."/>
            <person name="Heuer A."/>
            <person name="Rast P."/>
            <person name="Oberbeckmann S."/>
            <person name="Bunk B."/>
            <person name="Jeske O."/>
            <person name="Meyerdierks A."/>
            <person name="Storesund J.E."/>
            <person name="Kallscheuer N."/>
            <person name="Luecker S."/>
            <person name="Lage O.M."/>
            <person name="Pohl T."/>
            <person name="Merkel B.J."/>
            <person name="Hornburger P."/>
            <person name="Mueller R.-W."/>
            <person name="Bruemmer F."/>
            <person name="Labrenz M."/>
            <person name="Spormann A.M."/>
            <person name="Op den Camp H."/>
            <person name="Overmann J."/>
            <person name="Amann R."/>
            <person name="Jetten M.S.M."/>
            <person name="Mascher T."/>
            <person name="Medema M.H."/>
            <person name="Devos D.P."/>
            <person name="Kaster A.-K."/>
            <person name="Ovreas L."/>
            <person name="Rohde M."/>
            <person name="Galperin M.Y."/>
            <person name="Jogler C."/>
        </authorList>
    </citation>
    <scope>NUCLEOTIDE SEQUENCE [LARGE SCALE GENOMIC DNA]</scope>
    <source>
        <strain evidence="2 3">UC8</strain>
    </source>
</reference>
<name>A0A5B9R6A8_9BACT</name>
<dbReference type="Proteomes" id="UP000325286">
    <property type="component" value="Chromosome"/>
</dbReference>
<keyword evidence="3" id="KW-1185">Reference proteome</keyword>
<dbReference type="AlphaFoldDB" id="A0A5B9R6A8"/>
<evidence type="ECO:0000313" key="3">
    <source>
        <dbReference type="Proteomes" id="UP000325286"/>
    </source>
</evidence>
<dbReference type="EMBL" id="CP042914">
    <property type="protein sequence ID" value="QEG42061.1"/>
    <property type="molecule type" value="Genomic_DNA"/>
</dbReference>
<gene>
    <name evidence="2" type="ORF">UC8_40910</name>
</gene>
<sequence>MPAMPSMPFNKRFWKVCKDGMCRWFSRVRSIPLVVFRPTSTSIRLNPTDVFCRQMHALLMLSKAFAGLKTNLTANSTSALKIPPPARSSPNLRCPCRSTTVRVEQRKFGPRVTSICRSNSTRCNVRLFAWGFSTNSTTPVTAFRCAGSSWLLRGRPARSTACRAPPLHESSEPARDQFPDPAGPRQPLGRTNR</sequence>
<evidence type="ECO:0000313" key="2">
    <source>
        <dbReference type="EMBL" id="QEG42061.1"/>
    </source>
</evidence>
<feature type="compositionally biased region" description="Basic and acidic residues" evidence="1">
    <location>
        <begin position="169"/>
        <end position="178"/>
    </location>
</feature>
<protein>
    <submittedName>
        <fullName evidence="2">Uncharacterized protein</fullName>
    </submittedName>
</protein>
<feature type="region of interest" description="Disordered" evidence="1">
    <location>
        <begin position="161"/>
        <end position="193"/>
    </location>
</feature>
<organism evidence="2 3">
    <name type="scientific">Roseimaritima ulvae</name>
    <dbReference type="NCBI Taxonomy" id="980254"/>
    <lineage>
        <taxon>Bacteria</taxon>
        <taxon>Pseudomonadati</taxon>
        <taxon>Planctomycetota</taxon>
        <taxon>Planctomycetia</taxon>
        <taxon>Pirellulales</taxon>
        <taxon>Pirellulaceae</taxon>
        <taxon>Roseimaritima</taxon>
    </lineage>
</organism>